<evidence type="ECO:0000256" key="8">
    <source>
        <dbReference type="ARBA" id="ARBA00023136"/>
    </source>
</evidence>
<evidence type="ECO:0000256" key="9">
    <source>
        <dbReference type="ARBA" id="ARBA00035611"/>
    </source>
</evidence>
<comment type="caution">
    <text evidence="12">The sequence shown here is derived from an EMBL/GenBank/DDBJ whole genome shotgun (WGS) entry which is preliminary data.</text>
</comment>
<evidence type="ECO:0000256" key="6">
    <source>
        <dbReference type="ARBA" id="ARBA00022692"/>
    </source>
</evidence>
<accession>A0A9W6DGY8</accession>
<keyword evidence="6 11" id="KW-0812">Transmembrane</keyword>
<keyword evidence="8 11" id="KW-0472">Membrane</keyword>
<keyword evidence="13" id="KW-1185">Reference proteome</keyword>
<organism evidence="12 13">
    <name type="scientific">Vallitalea longa</name>
    <dbReference type="NCBI Taxonomy" id="2936439"/>
    <lineage>
        <taxon>Bacteria</taxon>
        <taxon>Bacillati</taxon>
        <taxon>Bacillota</taxon>
        <taxon>Clostridia</taxon>
        <taxon>Lachnospirales</taxon>
        <taxon>Vallitaleaceae</taxon>
        <taxon>Vallitalea</taxon>
    </lineage>
</organism>
<evidence type="ECO:0000256" key="7">
    <source>
        <dbReference type="ARBA" id="ARBA00022989"/>
    </source>
</evidence>
<name>A0A9W6DGY8_9FIRM</name>
<keyword evidence="7 11" id="KW-1133">Transmembrane helix</keyword>
<dbReference type="GO" id="GO:0005886">
    <property type="term" value="C:plasma membrane"/>
    <property type="evidence" value="ECO:0007669"/>
    <property type="project" value="UniProtKB-SubCell"/>
</dbReference>
<dbReference type="EMBL" id="BRLB01000008">
    <property type="protein sequence ID" value="GKX30289.1"/>
    <property type="molecule type" value="Genomic_DNA"/>
</dbReference>
<dbReference type="CDD" id="cd06579">
    <property type="entry name" value="TM_PBP1_transp_AraH_like"/>
    <property type="match status" value="1"/>
</dbReference>
<feature type="transmembrane region" description="Helical" evidence="11">
    <location>
        <begin position="221"/>
        <end position="239"/>
    </location>
</feature>
<feature type="transmembrane region" description="Helical" evidence="11">
    <location>
        <begin position="374"/>
        <end position="391"/>
    </location>
</feature>
<feature type="transmembrane region" description="Helical" evidence="11">
    <location>
        <begin position="21"/>
        <end position="46"/>
    </location>
</feature>
<feature type="transmembrane region" description="Helical" evidence="11">
    <location>
        <begin position="245"/>
        <end position="262"/>
    </location>
</feature>
<evidence type="ECO:0000256" key="5">
    <source>
        <dbReference type="ARBA" id="ARBA00022597"/>
    </source>
</evidence>
<evidence type="ECO:0000256" key="2">
    <source>
        <dbReference type="ARBA" id="ARBA00022448"/>
    </source>
</evidence>
<dbReference type="Pfam" id="PF02653">
    <property type="entry name" value="BPD_transp_2"/>
    <property type="match status" value="1"/>
</dbReference>
<dbReference type="GO" id="GO:0022857">
    <property type="term" value="F:transmembrane transporter activity"/>
    <property type="evidence" value="ECO:0007669"/>
    <property type="project" value="InterPro"/>
</dbReference>
<keyword evidence="5" id="KW-0762">Sugar transport</keyword>
<feature type="transmembrane region" description="Helical" evidence="11">
    <location>
        <begin position="175"/>
        <end position="200"/>
    </location>
</feature>
<comment type="subcellular location">
    <subcellularLocation>
        <location evidence="1">Cell membrane</location>
        <topology evidence="1">Multi-pass membrane protein</topology>
    </subcellularLocation>
</comment>
<feature type="transmembrane region" description="Helical" evidence="11">
    <location>
        <begin position="103"/>
        <end position="124"/>
    </location>
</feature>
<dbReference type="PANTHER" id="PTHR32196:SF32">
    <property type="entry name" value="XYLOSE TRANSPORT SYSTEM PERMEASE PROTEIN XYLH"/>
    <property type="match status" value="1"/>
</dbReference>
<keyword evidence="2" id="KW-0813">Transport</keyword>
<evidence type="ECO:0000256" key="1">
    <source>
        <dbReference type="ARBA" id="ARBA00004651"/>
    </source>
</evidence>
<dbReference type="AlphaFoldDB" id="A0A9W6DGY8"/>
<reference evidence="12" key="1">
    <citation type="submission" date="2022-06" db="EMBL/GenBank/DDBJ databases">
        <title>Vallitalea longa sp. nov., an anaerobic bacterium isolated from marine sediment.</title>
        <authorList>
            <person name="Hirano S."/>
            <person name="Terahara T."/>
            <person name="Mori K."/>
            <person name="Hamada M."/>
            <person name="Matsumoto R."/>
            <person name="Kobayashi T."/>
        </authorList>
    </citation>
    <scope>NUCLEOTIDE SEQUENCE</scope>
    <source>
        <strain evidence="12">SH18-1</strain>
    </source>
</reference>
<dbReference type="RefSeq" id="WP_281816328.1">
    <property type="nucleotide sequence ID" value="NZ_BRLB01000008.1"/>
</dbReference>
<feature type="transmembrane region" description="Helical" evidence="11">
    <location>
        <begin position="79"/>
        <end position="97"/>
    </location>
</feature>
<evidence type="ECO:0000256" key="11">
    <source>
        <dbReference type="SAM" id="Phobius"/>
    </source>
</evidence>
<proteinExistence type="predicted"/>
<comment type="function">
    <text evidence="9">Part of the binding-protein-dependent transport system for D-xylose. Probably responsible for the translocation of the substrate across the membrane.</text>
</comment>
<evidence type="ECO:0000256" key="4">
    <source>
        <dbReference type="ARBA" id="ARBA00022519"/>
    </source>
</evidence>
<evidence type="ECO:0000313" key="13">
    <source>
        <dbReference type="Proteomes" id="UP001144256"/>
    </source>
</evidence>
<dbReference type="InterPro" id="IPR001851">
    <property type="entry name" value="ABC_transp_permease"/>
</dbReference>
<feature type="transmembrane region" description="Helical" evidence="11">
    <location>
        <begin position="131"/>
        <end position="155"/>
    </location>
</feature>
<dbReference type="Proteomes" id="UP001144256">
    <property type="component" value="Unassembled WGS sequence"/>
</dbReference>
<keyword evidence="3" id="KW-1003">Cell membrane</keyword>
<protein>
    <recommendedName>
        <fullName evidence="10">Xylose transport system permease protein XylH</fullName>
    </recommendedName>
</protein>
<evidence type="ECO:0000313" key="12">
    <source>
        <dbReference type="EMBL" id="GKX30289.1"/>
    </source>
</evidence>
<sequence length="397" mass="42377">MSKENGIINLIRVSLRKNIKQYTMFIALIGLMIIFTILTGGTFIMPRNLSNLFIQTSYIAILACGVVLVIVAGHIDLSIGSVVGFLGAVAATLQVNLHYGTLLTIVLTLFAGLLIGLWQGYWVAYRNVPAFIVTLAGMMIFKGALLGVTNGATIAPLDDSFKALGQGYIPNIGSINIGSASINMTTVIIGIIAIIIYNILEIKKRRERKKYKFDIIPNNLQILKMLTISIAIAIFFGIMASYKGVPYSIVLVLIVGILYTFLTKNTTFGRHVYAIGGNKEASRLSGINIKQRNLLIFASMGVLSALGAIIFTARLNAASASAGAGLELEVIASAIIGGTSTMGGEGTIVGAIIGALVMATLNNGMSLMNVGPTWQYIVKGLILLLAVWVDISTKKKN</sequence>
<evidence type="ECO:0000256" key="3">
    <source>
        <dbReference type="ARBA" id="ARBA00022475"/>
    </source>
</evidence>
<evidence type="ECO:0000256" key="10">
    <source>
        <dbReference type="ARBA" id="ARBA00035686"/>
    </source>
</evidence>
<feature type="transmembrane region" description="Helical" evidence="11">
    <location>
        <begin position="293"/>
        <end position="311"/>
    </location>
</feature>
<feature type="transmembrane region" description="Helical" evidence="11">
    <location>
        <begin position="52"/>
        <end position="72"/>
    </location>
</feature>
<gene>
    <name evidence="12" type="ORF">SH1V18_27690</name>
</gene>
<keyword evidence="4" id="KW-0997">Cell inner membrane</keyword>
<dbReference type="PANTHER" id="PTHR32196">
    <property type="entry name" value="ABC TRANSPORTER PERMEASE PROTEIN YPHD-RELATED-RELATED"/>
    <property type="match status" value="1"/>
</dbReference>